<keyword evidence="1" id="KW-0812">Transmembrane</keyword>
<feature type="transmembrane region" description="Helical" evidence="1">
    <location>
        <begin position="44"/>
        <end position="66"/>
    </location>
</feature>
<feature type="transmembrane region" description="Helical" evidence="1">
    <location>
        <begin position="116"/>
        <end position="139"/>
    </location>
</feature>
<accession>A0A6J6N6K0</accession>
<dbReference type="EMBL" id="CAEZXP010000001">
    <property type="protein sequence ID" value="CAB4682271.1"/>
    <property type="molecule type" value="Genomic_DNA"/>
</dbReference>
<evidence type="ECO:0000313" key="2">
    <source>
        <dbReference type="EMBL" id="CAB4682271.1"/>
    </source>
</evidence>
<organism evidence="2">
    <name type="scientific">freshwater metagenome</name>
    <dbReference type="NCBI Taxonomy" id="449393"/>
    <lineage>
        <taxon>unclassified sequences</taxon>
        <taxon>metagenomes</taxon>
        <taxon>ecological metagenomes</taxon>
    </lineage>
</organism>
<reference evidence="2" key="1">
    <citation type="submission" date="2020-05" db="EMBL/GenBank/DDBJ databases">
        <authorList>
            <person name="Chiriac C."/>
            <person name="Salcher M."/>
            <person name="Ghai R."/>
            <person name="Kavagutti S V."/>
        </authorList>
    </citation>
    <scope>NUCLEOTIDE SEQUENCE</scope>
</reference>
<gene>
    <name evidence="2" type="ORF">UFOPK2399_00024</name>
</gene>
<name>A0A6J6N6K0_9ZZZZ</name>
<sequence>MRRAALWLLSLSLTVAGTEAAHWVAFRLTYPDPRMRAEALAGSGHHYLQLMPTVLSLAGALSVVLLATRTFSNRPSALRISPTFFFLLAPACFIVQECGEQLAAGTSPLAALGAATFLPGLALQLPFAGAAYALARLLLRAASELGRLLSAALRTRLRAVAITLRPAGHDAPPRARLLAASASGRGPPAALVNA</sequence>
<feature type="transmembrane region" description="Helical" evidence="1">
    <location>
        <begin position="78"/>
        <end position="96"/>
    </location>
</feature>
<protein>
    <submittedName>
        <fullName evidence="2">Unannotated protein</fullName>
    </submittedName>
</protein>
<evidence type="ECO:0000256" key="1">
    <source>
        <dbReference type="SAM" id="Phobius"/>
    </source>
</evidence>
<keyword evidence="1" id="KW-1133">Transmembrane helix</keyword>
<keyword evidence="1" id="KW-0472">Membrane</keyword>
<proteinExistence type="predicted"/>
<dbReference type="AlphaFoldDB" id="A0A6J6N6K0"/>